<dbReference type="InterPro" id="IPR048964">
    <property type="entry name" value="ArgZ/ArgE-like_C_1st"/>
</dbReference>
<dbReference type="InterPro" id="IPR048963">
    <property type="entry name" value="ArgZ/ArgE-like_C_2nd"/>
</dbReference>
<dbReference type="HOGENOM" id="CLU_056125_0_0_7"/>
<dbReference type="Gene3D" id="3.40.50.10690">
    <property type="entry name" value="putative lor/sdh protein like domains"/>
    <property type="match status" value="1"/>
</dbReference>
<name>F8C8T5_MYXFH</name>
<evidence type="ECO:0000259" key="1">
    <source>
        <dbReference type="Pfam" id="PF21570"/>
    </source>
</evidence>
<organism evidence="3 4">
    <name type="scientific">Myxococcus fulvus (strain ATCC BAA-855 / HW-1)</name>
    <dbReference type="NCBI Taxonomy" id="483219"/>
    <lineage>
        <taxon>Bacteria</taxon>
        <taxon>Pseudomonadati</taxon>
        <taxon>Myxococcota</taxon>
        <taxon>Myxococcia</taxon>
        <taxon>Myxococcales</taxon>
        <taxon>Cystobacterineae</taxon>
        <taxon>Myxococcaceae</taxon>
        <taxon>Myxococcus</taxon>
    </lineage>
</organism>
<evidence type="ECO:0000313" key="3">
    <source>
        <dbReference type="EMBL" id="AEI63232.1"/>
    </source>
</evidence>
<dbReference type="AlphaFoldDB" id="F8C8T5"/>
<dbReference type="STRING" id="483219.LILAB_06575"/>
<evidence type="ECO:0008006" key="5">
    <source>
        <dbReference type="Google" id="ProtNLM"/>
    </source>
</evidence>
<dbReference type="eggNOG" id="COG1915">
    <property type="taxonomic scope" value="Bacteria"/>
</dbReference>
<feature type="domain" description="Arginine dihydrolase ArgZ/ArgE-like C-terminal first subdomain" evidence="2">
    <location>
        <begin position="42"/>
        <end position="126"/>
    </location>
</feature>
<dbReference type="Gene3D" id="2.40.420.10">
    <property type="entry name" value="conserved putative lor/sdh protein from methanococcus maripaludis s2 domain"/>
    <property type="match status" value="1"/>
</dbReference>
<reference evidence="3 4" key="1">
    <citation type="journal article" date="2011" name="J. Bacteriol.">
        <title>Genome sequence of the halotolerant marine bacterium Myxococcus fulvus HW-1.</title>
        <authorList>
            <person name="Li Z.F."/>
            <person name="Li X."/>
            <person name="Liu H."/>
            <person name="Liu X."/>
            <person name="Han K."/>
            <person name="Wu Z.H."/>
            <person name="Hu W."/>
            <person name="Li F.F."/>
            <person name="Li Y.Z."/>
        </authorList>
    </citation>
    <scope>NUCLEOTIDE SEQUENCE [LARGE SCALE GENOMIC DNA]</scope>
    <source>
        <strain evidence="4">ATCC BAA-855 / HW-1</strain>
    </source>
</reference>
<accession>F8C8T5</accession>
<feature type="domain" description="Arginine dihydrolase ArgZ/ArgE-like C-terminal second subdomain" evidence="1">
    <location>
        <begin position="130"/>
        <end position="349"/>
    </location>
</feature>
<dbReference type="EMBL" id="CP002830">
    <property type="protein sequence ID" value="AEI63232.1"/>
    <property type="molecule type" value="Genomic_DNA"/>
</dbReference>
<dbReference type="Pfam" id="PF21570">
    <property type="entry name" value="ArgZ-like_C_2nd"/>
    <property type="match status" value="1"/>
</dbReference>
<protein>
    <recommendedName>
        <fullName evidence="5">LOR/SDH bifunctional enzyme conserved domain-containing protein</fullName>
    </recommendedName>
</protein>
<dbReference type="Pfam" id="PF21571">
    <property type="entry name" value="ArgZ-like_C_1st"/>
    <property type="match status" value="1"/>
</dbReference>
<evidence type="ECO:0000313" key="4">
    <source>
        <dbReference type="Proteomes" id="UP000000488"/>
    </source>
</evidence>
<proteinExistence type="predicted"/>
<sequence length="366" mass="39222">MSSIPHPDFTAARFSTCPDARLQPAPADGVLPEGFFTTTNLPTYVRVGGAWRMPREPRMDGALVLDAQGELWIREGRRVRAGERVVVGHAEDGSEGVYVNSTYLAGEGEGEFKFMTSAVSREKPIDYAHMARVLVDERERGGYPIWVTGPALVHSRARADMTWFVANGFVGALLAGNAVAVHDIEASIFGTTLGMSGSGEATSGGHGLHMRAINKVRAAGSIAKAVEAGVITNGIMHACVVHQVPFVLTGSIRDDGPLPDVVTDNLEAQVVMRQHAVKATMAVMIATALHAIATGNMLPAFVTEKDGSLRELPTICVDSSEFVVSKLKDRGTHQAFGVVTNAQDFMHVLRLYVERDLAARGLPVPK</sequence>
<gene>
    <name evidence="3" type="ordered locus">LILAB_06575</name>
</gene>
<dbReference type="KEGG" id="mfu:LILAB_06575"/>
<dbReference type="Proteomes" id="UP000000488">
    <property type="component" value="Chromosome"/>
</dbReference>
<evidence type="ECO:0000259" key="2">
    <source>
        <dbReference type="Pfam" id="PF21571"/>
    </source>
</evidence>